<feature type="binding site" evidence="13">
    <location>
        <begin position="24"/>
        <end position="25"/>
    </location>
    <ligand>
        <name>phosphoenolpyruvate</name>
        <dbReference type="ChEBI" id="CHEBI:58702"/>
    </ligand>
</feature>
<dbReference type="GO" id="GO:0009252">
    <property type="term" value="P:peptidoglycan biosynthetic process"/>
    <property type="evidence" value="ECO:0007669"/>
    <property type="project" value="UniProtKB-UniRule"/>
</dbReference>
<dbReference type="PROSITE" id="PS50088">
    <property type="entry name" value="ANK_REPEAT"/>
    <property type="match status" value="1"/>
</dbReference>
<dbReference type="GO" id="GO:0008760">
    <property type="term" value="F:UDP-N-acetylglucosamine 1-carboxyvinyltransferase activity"/>
    <property type="evidence" value="ECO:0007669"/>
    <property type="project" value="UniProtKB-UniRule"/>
</dbReference>
<keyword evidence="14" id="KW-0040">ANK repeat</keyword>
<dbReference type="Proteomes" id="UP000466345">
    <property type="component" value="Unassembled WGS sequence"/>
</dbReference>
<comment type="catalytic activity">
    <reaction evidence="12 13">
        <text>phosphoenolpyruvate + UDP-N-acetyl-alpha-D-glucosamine = UDP-N-acetyl-3-O-(1-carboxyvinyl)-alpha-D-glucosamine + phosphate</text>
        <dbReference type="Rhea" id="RHEA:18681"/>
        <dbReference type="ChEBI" id="CHEBI:43474"/>
        <dbReference type="ChEBI" id="CHEBI:57705"/>
        <dbReference type="ChEBI" id="CHEBI:58702"/>
        <dbReference type="ChEBI" id="CHEBI:68483"/>
        <dbReference type="EC" id="2.5.1.7"/>
    </reaction>
</comment>
<dbReference type="EC" id="2.5.1.7" evidence="13"/>
<evidence type="ECO:0000256" key="3">
    <source>
        <dbReference type="ARBA" id="ARBA00022490"/>
    </source>
</evidence>
<dbReference type="Pfam" id="PF00275">
    <property type="entry name" value="EPSP_synthase"/>
    <property type="match status" value="1"/>
</dbReference>
<evidence type="ECO:0000256" key="13">
    <source>
        <dbReference type="HAMAP-Rule" id="MF_00111"/>
    </source>
</evidence>
<evidence type="ECO:0000256" key="9">
    <source>
        <dbReference type="ARBA" id="ARBA00023316"/>
    </source>
</evidence>
<evidence type="ECO:0000256" key="4">
    <source>
        <dbReference type="ARBA" id="ARBA00022618"/>
    </source>
</evidence>
<accession>A0A7K0CS14</accession>
<dbReference type="GO" id="GO:0019277">
    <property type="term" value="P:UDP-N-acetylgalactosamine biosynthetic process"/>
    <property type="evidence" value="ECO:0007669"/>
    <property type="project" value="InterPro"/>
</dbReference>
<evidence type="ECO:0000313" key="16">
    <source>
        <dbReference type="EMBL" id="MQY15524.1"/>
    </source>
</evidence>
<evidence type="ECO:0000256" key="14">
    <source>
        <dbReference type="PROSITE-ProRule" id="PRU00023"/>
    </source>
</evidence>
<feature type="binding site" evidence="13">
    <location>
        <position position="94"/>
    </location>
    <ligand>
        <name>UDP-N-acetyl-alpha-D-glucosamine</name>
        <dbReference type="ChEBI" id="CHEBI:57705"/>
    </ligand>
</feature>
<feature type="binding site" evidence="13">
    <location>
        <position position="328"/>
    </location>
    <ligand>
        <name>UDP-N-acetyl-alpha-D-glucosamine</name>
        <dbReference type="ChEBI" id="CHEBI:57705"/>
    </ligand>
</feature>
<dbReference type="RefSeq" id="WP_153456347.1">
    <property type="nucleotide sequence ID" value="NZ_WEGJ01000035.1"/>
</dbReference>
<reference evidence="16 17" key="1">
    <citation type="submission" date="2019-10" db="EMBL/GenBank/DDBJ databases">
        <title>Streptomyces smaragdinus sp. nov. and Streptomyces fabii sp. nov., isolated from the gut of fungus growing-termite Macrotermes natalensis.</title>
        <authorList>
            <person name="Schwitalla J."/>
            <person name="Benndorf R."/>
            <person name="Martin K."/>
            <person name="De Beer W."/>
            <person name="Kaster A.-K."/>
            <person name="Vollmers J."/>
            <person name="Poulsen M."/>
            <person name="Beemelmanns C."/>
        </authorList>
    </citation>
    <scope>NUCLEOTIDE SEQUENCE [LARGE SCALE GENOMIC DNA]</scope>
    <source>
        <strain evidence="16 17">RB5</strain>
    </source>
</reference>
<feature type="active site" description="Proton donor" evidence="13">
    <location>
        <position position="118"/>
    </location>
</feature>
<evidence type="ECO:0000256" key="6">
    <source>
        <dbReference type="ARBA" id="ARBA00022960"/>
    </source>
</evidence>
<dbReference type="InterPro" id="IPR013792">
    <property type="entry name" value="RNA3'P_cycl/enolpyr_Trfase_a/b"/>
</dbReference>
<keyword evidence="17" id="KW-1185">Reference proteome</keyword>
<proteinExistence type="inferred from homology"/>
<evidence type="ECO:0000256" key="1">
    <source>
        <dbReference type="ARBA" id="ARBA00004496"/>
    </source>
</evidence>
<dbReference type="HAMAP" id="MF_00111">
    <property type="entry name" value="MurA"/>
    <property type="match status" value="1"/>
</dbReference>
<dbReference type="AlphaFoldDB" id="A0A7K0CS14"/>
<dbReference type="EMBL" id="WEGJ01000035">
    <property type="protein sequence ID" value="MQY15524.1"/>
    <property type="molecule type" value="Genomic_DNA"/>
</dbReference>
<dbReference type="SUPFAM" id="SSF55205">
    <property type="entry name" value="EPT/RTPC-like"/>
    <property type="match status" value="1"/>
</dbReference>
<evidence type="ECO:0000256" key="2">
    <source>
        <dbReference type="ARBA" id="ARBA00004752"/>
    </source>
</evidence>
<evidence type="ECO:0000256" key="12">
    <source>
        <dbReference type="ARBA" id="ARBA00047527"/>
    </source>
</evidence>
<keyword evidence="8 13" id="KW-0131">Cell cycle</keyword>
<keyword evidence="6 13" id="KW-0133">Cell shape</keyword>
<keyword evidence="4 13" id="KW-0132">Cell division</keyword>
<dbReference type="OrthoDB" id="9803760at2"/>
<dbReference type="NCBIfam" id="NF006873">
    <property type="entry name" value="PRK09369.1"/>
    <property type="match status" value="1"/>
</dbReference>
<feature type="domain" description="Enolpyruvate transferase" evidence="15">
    <location>
        <begin position="9"/>
        <end position="418"/>
    </location>
</feature>
<dbReference type="GO" id="GO:0005737">
    <property type="term" value="C:cytoplasm"/>
    <property type="evidence" value="ECO:0007669"/>
    <property type="project" value="UniProtKB-SubCell"/>
</dbReference>
<dbReference type="NCBIfam" id="TIGR01072">
    <property type="entry name" value="murA"/>
    <property type="match status" value="1"/>
</dbReference>
<gene>
    <name evidence="16" type="primary">murA_2</name>
    <name evidence="13" type="synonym">murA</name>
    <name evidence="16" type="ORF">SRB5_57060</name>
</gene>
<comment type="similarity">
    <text evidence="11 13">Belongs to the EPSP synthase family. MurA subfamily.</text>
</comment>
<evidence type="ECO:0000256" key="5">
    <source>
        <dbReference type="ARBA" id="ARBA00022679"/>
    </source>
</evidence>
<dbReference type="UniPathway" id="UPA00219"/>
<evidence type="ECO:0000256" key="7">
    <source>
        <dbReference type="ARBA" id="ARBA00022984"/>
    </source>
</evidence>
<dbReference type="PANTHER" id="PTHR43783">
    <property type="entry name" value="UDP-N-ACETYLGLUCOSAMINE 1-CARBOXYVINYLTRANSFERASE"/>
    <property type="match status" value="1"/>
</dbReference>
<comment type="function">
    <text evidence="10 13">Cell wall formation. Adds enolpyruvyl to UDP-N-acetylglucosamine.</text>
</comment>
<comment type="pathway">
    <text evidence="2 13">Cell wall biogenesis; peptidoglycan biosynthesis.</text>
</comment>
<dbReference type="CDD" id="cd01555">
    <property type="entry name" value="UdpNAET"/>
    <property type="match status" value="1"/>
</dbReference>
<dbReference type="Gene3D" id="3.65.10.10">
    <property type="entry name" value="Enolpyruvate transferase domain"/>
    <property type="match status" value="2"/>
</dbReference>
<dbReference type="GO" id="GO:0008360">
    <property type="term" value="P:regulation of cell shape"/>
    <property type="evidence" value="ECO:0007669"/>
    <property type="project" value="UniProtKB-KW"/>
</dbReference>
<evidence type="ECO:0000256" key="11">
    <source>
        <dbReference type="ARBA" id="ARBA00038367"/>
    </source>
</evidence>
<dbReference type="InterPro" id="IPR002110">
    <property type="entry name" value="Ankyrin_rpt"/>
</dbReference>
<dbReference type="InterPro" id="IPR036968">
    <property type="entry name" value="Enolpyruvate_Tfrase_sf"/>
</dbReference>
<feature type="repeat" description="ANK" evidence="14">
    <location>
        <begin position="319"/>
        <end position="351"/>
    </location>
</feature>
<comment type="caution">
    <text evidence="16">The sequence shown here is derived from an EMBL/GenBank/DDBJ whole genome shotgun (WGS) entry which is preliminary data.</text>
</comment>
<comment type="caution">
    <text evidence="13">Lacks conserved residue(s) required for the propagation of feature annotation.</text>
</comment>
<comment type="subcellular location">
    <subcellularLocation>
        <location evidence="1 13">Cytoplasm</location>
    </subcellularLocation>
</comment>
<evidence type="ECO:0000256" key="10">
    <source>
        <dbReference type="ARBA" id="ARBA00037534"/>
    </source>
</evidence>
<protein>
    <recommendedName>
        <fullName evidence="13">UDP-N-acetylglucosamine 1-carboxyvinyltransferase</fullName>
        <ecNumber evidence="13">2.5.1.7</ecNumber>
    </recommendedName>
    <alternativeName>
        <fullName evidence="13">Enoylpyruvate transferase</fullName>
    </alternativeName>
    <alternativeName>
        <fullName evidence="13">UDP-N-acetylglucosamine enolpyruvyl transferase</fullName>
        <shortName evidence="13">EPT</shortName>
    </alternativeName>
</protein>
<dbReference type="InterPro" id="IPR050068">
    <property type="entry name" value="MurA_subfamily"/>
</dbReference>
<evidence type="ECO:0000259" key="15">
    <source>
        <dbReference type="Pfam" id="PF00275"/>
    </source>
</evidence>
<dbReference type="GO" id="GO:0071555">
    <property type="term" value="P:cell wall organization"/>
    <property type="evidence" value="ECO:0007669"/>
    <property type="project" value="UniProtKB-KW"/>
</dbReference>
<dbReference type="GO" id="GO:0051301">
    <property type="term" value="P:cell division"/>
    <property type="evidence" value="ECO:0007669"/>
    <property type="project" value="UniProtKB-KW"/>
</dbReference>
<keyword evidence="9 13" id="KW-0961">Cell wall biogenesis/degradation</keyword>
<name>A0A7K0CS14_9ACTN</name>
<keyword evidence="5 13" id="KW-0808">Transferase</keyword>
<dbReference type="PANTHER" id="PTHR43783:SF1">
    <property type="entry name" value="UDP-N-ACETYLGLUCOSAMINE 1-CARBOXYVINYLTRANSFERASE"/>
    <property type="match status" value="1"/>
</dbReference>
<dbReference type="InterPro" id="IPR005750">
    <property type="entry name" value="UDP_GlcNAc_COvinyl_MurA"/>
</dbReference>
<feature type="binding site" evidence="13">
    <location>
        <position position="306"/>
    </location>
    <ligand>
        <name>UDP-N-acetyl-alpha-D-glucosamine</name>
        <dbReference type="ChEBI" id="CHEBI:57705"/>
    </ligand>
</feature>
<sequence>MSEKLWDIEPSGPLSGDVMVRGAKNAVSKHMVAAMLGSGPSVIRNAPDVGEVGITAKMLEHVGMTVEQTDGEITVVPGTVTDPGVDKAFTGLNRIPILMLGPLLHLAGEAFVPLVGGDPIGRRPVDFHLDALRAFGAEVELTDDGVRARAARLRGTRIDLPYPSVGATETVLLTAVRAEGRTVIRNAATEPEIIELALFLQRMGARISFSPERRIVVEGVPSLTGARTTLGGDRIEAFSYLVAGLVTGGEVRVHGCAQDRLVTPITALARMGARFEITDEWIMASADGRLRADAVQTDTHPGFATDWQTPLMVLFTQAEGMSVLHETVYENRLAYVPALQRMGAEIEVYDTCLGGPACRYHDTGAVHSAVVRGVSKLRGGEVSMPDIRAGFSAVLAASVAEGRSTLRGVHHIERGYHRPAEQFRALGLNLRSREA</sequence>
<evidence type="ECO:0000313" key="17">
    <source>
        <dbReference type="Proteomes" id="UP000466345"/>
    </source>
</evidence>
<organism evidence="16 17">
    <name type="scientific">Streptomyces smaragdinus</name>
    <dbReference type="NCBI Taxonomy" id="2585196"/>
    <lineage>
        <taxon>Bacteria</taxon>
        <taxon>Bacillati</taxon>
        <taxon>Actinomycetota</taxon>
        <taxon>Actinomycetes</taxon>
        <taxon>Kitasatosporales</taxon>
        <taxon>Streptomycetaceae</taxon>
        <taxon>Streptomyces</taxon>
    </lineage>
</organism>
<keyword evidence="7 13" id="KW-0573">Peptidoglycan synthesis</keyword>
<keyword evidence="3 13" id="KW-0963">Cytoplasm</keyword>
<dbReference type="InterPro" id="IPR001986">
    <property type="entry name" value="Enolpyruvate_Tfrase_dom"/>
</dbReference>
<evidence type="ECO:0000256" key="8">
    <source>
        <dbReference type="ARBA" id="ARBA00023306"/>
    </source>
</evidence>